<dbReference type="InterPro" id="IPR027359">
    <property type="entry name" value="Volt_channel_dom_sf"/>
</dbReference>
<evidence type="ECO:0000313" key="7">
    <source>
        <dbReference type="EMBL" id="KAH8038710.1"/>
    </source>
</evidence>
<keyword evidence="3 5" id="KW-1133">Transmembrane helix</keyword>
<dbReference type="VEuPathDB" id="VectorBase:LOC119167176"/>
<keyword evidence="8" id="KW-1185">Reference proteome</keyword>
<reference evidence="7" key="2">
    <citation type="submission" date="2021-09" db="EMBL/GenBank/DDBJ databases">
        <authorList>
            <person name="Jia N."/>
            <person name="Wang J."/>
            <person name="Shi W."/>
            <person name="Du L."/>
            <person name="Sun Y."/>
            <person name="Zhan W."/>
            <person name="Jiang J."/>
            <person name="Wang Q."/>
            <person name="Zhang B."/>
            <person name="Ji P."/>
            <person name="Sakyi L.B."/>
            <person name="Cui X."/>
            <person name="Yuan T."/>
            <person name="Jiang B."/>
            <person name="Yang W."/>
            <person name="Lam T.T.-Y."/>
            <person name="Chang Q."/>
            <person name="Ding S."/>
            <person name="Wang X."/>
            <person name="Zhu J."/>
            <person name="Ruan X."/>
            <person name="Zhao L."/>
            <person name="Wei J."/>
            <person name="Que T."/>
            <person name="Du C."/>
            <person name="Cheng J."/>
            <person name="Dai P."/>
            <person name="Han X."/>
            <person name="Huang E."/>
            <person name="Gao Y."/>
            <person name="Liu J."/>
            <person name="Shao H."/>
            <person name="Ye R."/>
            <person name="Li L."/>
            <person name="Wei W."/>
            <person name="Wang X."/>
            <person name="Wang C."/>
            <person name="Huo Q."/>
            <person name="Li W."/>
            <person name="Guo W."/>
            <person name="Chen H."/>
            <person name="Chen S."/>
            <person name="Zhou L."/>
            <person name="Zhou L."/>
            <person name="Ni X."/>
            <person name="Tian J."/>
            <person name="Zhou Y."/>
            <person name="Sheng Y."/>
            <person name="Liu T."/>
            <person name="Pan Y."/>
            <person name="Xia L."/>
            <person name="Li J."/>
            <person name="Zhao F."/>
            <person name="Cao W."/>
        </authorList>
    </citation>
    <scope>NUCLEOTIDE SEQUENCE</scope>
    <source>
        <strain evidence="7">Rmic-2018</strain>
        <tissue evidence="7">Larvae</tissue>
    </source>
</reference>
<feature type="domain" description="Ion transport" evidence="6">
    <location>
        <begin position="73"/>
        <end position="188"/>
    </location>
</feature>
<name>A0A9J6EWG6_RHIMP</name>
<dbReference type="AlphaFoldDB" id="A0A9J6EWG6"/>
<organism evidence="7 8">
    <name type="scientific">Rhipicephalus microplus</name>
    <name type="common">Cattle tick</name>
    <name type="synonym">Boophilus microplus</name>
    <dbReference type="NCBI Taxonomy" id="6941"/>
    <lineage>
        <taxon>Eukaryota</taxon>
        <taxon>Metazoa</taxon>
        <taxon>Ecdysozoa</taxon>
        <taxon>Arthropoda</taxon>
        <taxon>Chelicerata</taxon>
        <taxon>Arachnida</taxon>
        <taxon>Acari</taxon>
        <taxon>Parasitiformes</taxon>
        <taxon>Ixodida</taxon>
        <taxon>Ixodoidea</taxon>
        <taxon>Ixodidae</taxon>
        <taxon>Rhipicephalinae</taxon>
        <taxon>Rhipicephalus</taxon>
        <taxon>Boophilus</taxon>
    </lineage>
</organism>
<evidence type="ECO:0000313" key="8">
    <source>
        <dbReference type="Proteomes" id="UP000821866"/>
    </source>
</evidence>
<dbReference type="Proteomes" id="UP000821866">
    <property type="component" value="Chromosome 1"/>
</dbReference>
<proteinExistence type="predicted"/>
<dbReference type="EMBL" id="JABSTU010000001">
    <property type="protein sequence ID" value="KAH8038710.1"/>
    <property type="molecule type" value="Genomic_DNA"/>
</dbReference>
<evidence type="ECO:0000256" key="3">
    <source>
        <dbReference type="ARBA" id="ARBA00022989"/>
    </source>
</evidence>
<dbReference type="PANTHER" id="PTHR10037">
    <property type="entry name" value="VOLTAGE-GATED CATION CHANNEL CALCIUM AND SODIUM"/>
    <property type="match status" value="1"/>
</dbReference>
<evidence type="ECO:0000256" key="2">
    <source>
        <dbReference type="ARBA" id="ARBA00022692"/>
    </source>
</evidence>
<sequence length="197" mass="21706">MLRITSIPKNSPGEILFEKIVFNCKSCCKRSWKRLWQPFANGTQTLPTTEKGPGWARNAWRAAQRRARALTGHRAFRLLVALLIVLSSIVLCLEGGPRPAMVRGRLELASALFTVLLSVDVALVLVAKGPHAYFSSGWHLLDFIVQSTSLLYEVFDVIGVQGSVINVLRATRALRPVRIVSLLPGMKVGFIASLSKV</sequence>
<dbReference type="GO" id="GO:0005248">
    <property type="term" value="F:voltage-gated sodium channel activity"/>
    <property type="evidence" value="ECO:0007669"/>
    <property type="project" value="TreeGrafter"/>
</dbReference>
<keyword evidence="2 5" id="KW-0812">Transmembrane</keyword>
<protein>
    <recommendedName>
        <fullName evidence="6">Ion transport domain-containing protein</fullName>
    </recommendedName>
</protein>
<dbReference type="PANTHER" id="PTHR10037:SF62">
    <property type="entry name" value="SODIUM CHANNEL PROTEIN 60E"/>
    <property type="match status" value="1"/>
</dbReference>
<dbReference type="Pfam" id="PF00520">
    <property type="entry name" value="Ion_trans"/>
    <property type="match status" value="1"/>
</dbReference>
<gene>
    <name evidence="7" type="ORF">HPB51_002854</name>
</gene>
<feature type="transmembrane region" description="Helical" evidence="5">
    <location>
        <begin position="108"/>
        <end position="127"/>
    </location>
</feature>
<evidence type="ECO:0000256" key="1">
    <source>
        <dbReference type="ARBA" id="ARBA00004141"/>
    </source>
</evidence>
<keyword evidence="4 5" id="KW-0472">Membrane</keyword>
<dbReference type="Gene3D" id="1.20.120.350">
    <property type="entry name" value="Voltage-gated potassium channels. Chain C"/>
    <property type="match status" value="1"/>
</dbReference>
<comment type="subcellular location">
    <subcellularLocation>
        <location evidence="1">Membrane</location>
        <topology evidence="1">Multi-pass membrane protein</topology>
    </subcellularLocation>
</comment>
<dbReference type="SUPFAM" id="SSF81324">
    <property type="entry name" value="Voltage-gated potassium channels"/>
    <property type="match status" value="1"/>
</dbReference>
<evidence type="ECO:0000259" key="6">
    <source>
        <dbReference type="Pfam" id="PF00520"/>
    </source>
</evidence>
<evidence type="ECO:0000256" key="5">
    <source>
        <dbReference type="SAM" id="Phobius"/>
    </source>
</evidence>
<dbReference type="InterPro" id="IPR043203">
    <property type="entry name" value="VGCC_Ca_Na"/>
</dbReference>
<feature type="transmembrane region" description="Helical" evidence="5">
    <location>
        <begin position="75"/>
        <end position="96"/>
    </location>
</feature>
<dbReference type="GO" id="GO:0001518">
    <property type="term" value="C:voltage-gated sodium channel complex"/>
    <property type="evidence" value="ECO:0007669"/>
    <property type="project" value="TreeGrafter"/>
</dbReference>
<evidence type="ECO:0000256" key="4">
    <source>
        <dbReference type="ARBA" id="ARBA00023136"/>
    </source>
</evidence>
<dbReference type="InterPro" id="IPR005821">
    <property type="entry name" value="Ion_trans_dom"/>
</dbReference>
<reference evidence="7" key="1">
    <citation type="journal article" date="2020" name="Cell">
        <title>Large-Scale Comparative Analyses of Tick Genomes Elucidate Their Genetic Diversity and Vector Capacities.</title>
        <authorList>
            <consortium name="Tick Genome and Microbiome Consortium (TIGMIC)"/>
            <person name="Jia N."/>
            <person name="Wang J."/>
            <person name="Shi W."/>
            <person name="Du L."/>
            <person name="Sun Y."/>
            <person name="Zhan W."/>
            <person name="Jiang J.F."/>
            <person name="Wang Q."/>
            <person name="Zhang B."/>
            <person name="Ji P."/>
            <person name="Bell-Sakyi L."/>
            <person name="Cui X.M."/>
            <person name="Yuan T.T."/>
            <person name="Jiang B.G."/>
            <person name="Yang W.F."/>
            <person name="Lam T.T."/>
            <person name="Chang Q.C."/>
            <person name="Ding S.J."/>
            <person name="Wang X.J."/>
            <person name="Zhu J.G."/>
            <person name="Ruan X.D."/>
            <person name="Zhao L."/>
            <person name="Wei J.T."/>
            <person name="Ye R.Z."/>
            <person name="Que T.C."/>
            <person name="Du C.H."/>
            <person name="Zhou Y.H."/>
            <person name="Cheng J.X."/>
            <person name="Dai P.F."/>
            <person name="Guo W.B."/>
            <person name="Han X.H."/>
            <person name="Huang E.J."/>
            <person name="Li L.F."/>
            <person name="Wei W."/>
            <person name="Gao Y.C."/>
            <person name="Liu J.Z."/>
            <person name="Shao H.Z."/>
            <person name="Wang X."/>
            <person name="Wang C.C."/>
            <person name="Yang T.C."/>
            <person name="Huo Q.B."/>
            <person name="Li W."/>
            <person name="Chen H.Y."/>
            <person name="Chen S.E."/>
            <person name="Zhou L.G."/>
            <person name="Ni X.B."/>
            <person name="Tian J.H."/>
            <person name="Sheng Y."/>
            <person name="Liu T."/>
            <person name="Pan Y.S."/>
            <person name="Xia L.Y."/>
            <person name="Li J."/>
            <person name="Zhao F."/>
            <person name="Cao W.C."/>
        </authorList>
    </citation>
    <scope>NUCLEOTIDE SEQUENCE</scope>
    <source>
        <strain evidence="7">Rmic-2018</strain>
    </source>
</reference>
<accession>A0A9J6EWG6</accession>
<comment type="caution">
    <text evidence="7">The sequence shown here is derived from an EMBL/GenBank/DDBJ whole genome shotgun (WGS) entry which is preliminary data.</text>
</comment>